<name>A0A0A3IKW2_9BACI</name>
<dbReference type="InterPro" id="IPR014284">
    <property type="entry name" value="RNA_pol_sigma-70_dom"/>
</dbReference>
<sequence>MEFEEVVHTYSKHIYQTAYLYTKNRQAAEDITQEVLLAFYKKQGQFRQEASLKTYLTKLTYNRCHDYLRSWKNKTHEWLEKFTFRSRQSVEIQVANRARKEDVLNTVLALPVIYREVIVLYYFNELKGREIAGILQCSENTVHTRLKRAKNLLSKELREWEVQLDEETIGNRD</sequence>
<protein>
    <recommendedName>
        <fullName evidence="9">RNA polymerase sigma-70 factor</fullName>
    </recommendedName>
</protein>
<keyword evidence="4" id="KW-0804">Transcription</keyword>
<dbReference type="PANTHER" id="PTHR43133">
    <property type="entry name" value="RNA POLYMERASE ECF-TYPE SIGMA FACTO"/>
    <property type="match status" value="1"/>
</dbReference>
<dbReference type="Pfam" id="PF04542">
    <property type="entry name" value="Sigma70_r2"/>
    <property type="match status" value="1"/>
</dbReference>
<dbReference type="InterPro" id="IPR039425">
    <property type="entry name" value="RNA_pol_sigma-70-like"/>
</dbReference>
<dbReference type="STRING" id="1220589.CD32_09245"/>
<dbReference type="Gene3D" id="1.10.1740.10">
    <property type="match status" value="1"/>
</dbReference>
<dbReference type="InterPro" id="IPR036388">
    <property type="entry name" value="WH-like_DNA-bd_sf"/>
</dbReference>
<dbReference type="InterPro" id="IPR007627">
    <property type="entry name" value="RNA_pol_sigma70_r2"/>
</dbReference>
<dbReference type="NCBIfam" id="TIGR02937">
    <property type="entry name" value="sigma70-ECF"/>
    <property type="match status" value="1"/>
</dbReference>
<dbReference type="eggNOG" id="COG1595">
    <property type="taxonomic scope" value="Bacteria"/>
</dbReference>
<dbReference type="AlphaFoldDB" id="A0A0A3IKW2"/>
<dbReference type="Pfam" id="PF08281">
    <property type="entry name" value="Sigma70_r4_2"/>
    <property type="match status" value="1"/>
</dbReference>
<feature type="domain" description="RNA polymerase sigma factor 70 region 4 type 2" evidence="6">
    <location>
        <begin position="102"/>
        <end position="151"/>
    </location>
</feature>
<dbReference type="InterPro" id="IPR013249">
    <property type="entry name" value="RNA_pol_sigma70_r4_t2"/>
</dbReference>
<evidence type="ECO:0000313" key="8">
    <source>
        <dbReference type="Proteomes" id="UP000030437"/>
    </source>
</evidence>
<dbReference type="RefSeq" id="WP_036153777.1">
    <property type="nucleotide sequence ID" value="NZ_AVCX01000007.1"/>
</dbReference>
<keyword evidence="3" id="KW-0731">Sigma factor</keyword>
<accession>A0A0A3IKW2</accession>
<dbReference type="SUPFAM" id="SSF88659">
    <property type="entry name" value="Sigma3 and sigma4 domains of RNA polymerase sigma factors"/>
    <property type="match status" value="1"/>
</dbReference>
<proteinExistence type="inferred from homology"/>
<dbReference type="GO" id="GO:0006352">
    <property type="term" value="P:DNA-templated transcription initiation"/>
    <property type="evidence" value="ECO:0007669"/>
    <property type="project" value="InterPro"/>
</dbReference>
<comment type="similarity">
    <text evidence="1">Belongs to the sigma-70 factor family. ECF subfamily.</text>
</comment>
<organism evidence="7 8">
    <name type="scientific">Lysinibacillus odysseyi 34hs-1 = NBRC 100172</name>
    <dbReference type="NCBI Taxonomy" id="1220589"/>
    <lineage>
        <taxon>Bacteria</taxon>
        <taxon>Bacillati</taxon>
        <taxon>Bacillota</taxon>
        <taxon>Bacilli</taxon>
        <taxon>Bacillales</taxon>
        <taxon>Bacillaceae</taxon>
        <taxon>Lysinibacillus</taxon>
    </lineage>
</organism>
<evidence type="ECO:0000313" key="7">
    <source>
        <dbReference type="EMBL" id="KGR85401.1"/>
    </source>
</evidence>
<dbReference type="Gene3D" id="1.10.10.10">
    <property type="entry name" value="Winged helix-like DNA-binding domain superfamily/Winged helix DNA-binding domain"/>
    <property type="match status" value="1"/>
</dbReference>
<evidence type="ECO:0000256" key="4">
    <source>
        <dbReference type="ARBA" id="ARBA00023163"/>
    </source>
</evidence>
<keyword evidence="2" id="KW-0805">Transcription regulation</keyword>
<dbReference type="SUPFAM" id="SSF88946">
    <property type="entry name" value="Sigma2 domain of RNA polymerase sigma factors"/>
    <property type="match status" value="1"/>
</dbReference>
<evidence type="ECO:0000256" key="2">
    <source>
        <dbReference type="ARBA" id="ARBA00023015"/>
    </source>
</evidence>
<evidence type="ECO:0008006" key="9">
    <source>
        <dbReference type="Google" id="ProtNLM"/>
    </source>
</evidence>
<dbReference type="InterPro" id="IPR013324">
    <property type="entry name" value="RNA_pol_sigma_r3/r4-like"/>
</dbReference>
<dbReference type="PANTHER" id="PTHR43133:SF60">
    <property type="entry name" value="RNA POLYMERASE SIGMA FACTOR SIGV"/>
    <property type="match status" value="1"/>
</dbReference>
<dbReference type="EMBL" id="JPVP01000054">
    <property type="protein sequence ID" value="KGR85401.1"/>
    <property type="molecule type" value="Genomic_DNA"/>
</dbReference>
<feature type="domain" description="RNA polymerase sigma-70 region 2" evidence="5">
    <location>
        <begin position="7"/>
        <end position="70"/>
    </location>
</feature>
<dbReference type="CDD" id="cd06171">
    <property type="entry name" value="Sigma70_r4"/>
    <property type="match status" value="1"/>
</dbReference>
<reference evidence="7 8" key="1">
    <citation type="submission" date="2014-02" db="EMBL/GenBank/DDBJ databases">
        <title>Draft genome sequence of Lysinibacillus odysseyi NBRC 100172.</title>
        <authorList>
            <person name="Zhang F."/>
            <person name="Wang G."/>
            <person name="Zhang L."/>
        </authorList>
    </citation>
    <scope>NUCLEOTIDE SEQUENCE [LARGE SCALE GENOMIC DNA]</scope>
    <source>
        <strain evidence="7 8">NBRC 100172</strain>
    </source>
</reference>
<dbReference type="GO" id="GO:0016987">
    <property type="term" value="F:sigma factor activity"/>
    <property type="evidence" value="ECO:0007669"/>
    <property type="project" value="UniProtKB-KW"/>
</dbReference>
<dbReference type="GO" id="GO:0003677">
    <property type="term" value="F:DNA binding"/>
    <property type="evidence" value="ECO:0007669"/>
    <property type="project" value="InterPro"/>
</dbReference>
<keyword evidence="8" id="KW-1185">Reference proteome</keyword>
<evidence type="ECO:0000256" key="3">
    <source>
        <dbReference type="ARBA" id="ARBA00023082"/>
    </source>
</evidence>
<evidence type="ECO:0000256" key="1">
    <source>
        <dbReference type="ARBA" id="ARBA00010641"/>
    </source>
</evidence>
<evidence type="ECO:0000259" key="5">
    <source>
        <dbReference type="Pfam" id="PF04542"/>
    </source>
</evidence>
<evidence type="ECO:0000259" key="6">
    <source>
        <dbReference type="Pfam" id="PF08281"/>
    </source>
</evidence>
<comment type="caution">
    <text evidence="7">The sequence shown here is derived from an EMBL/GenBank/DDBJ whole genome shotgun (WGS) entry which is preliminary data.</text>
</comment>
<gene>
    <name evidence="7" type="ORF">CD32_09245</name>
</gene>
<dbReference type="InterPro" id="IPR013325">
    <property type="entry name" value="RNA_pol_sigma_r2"/>
</dbReference>
<dbReference type="Proteomes" id="UP000030437">
    <property type="component" value="Unassembled WGS sequence"/>
</dbReference>